<reference evidence="3" key="1">
    <citation type="submission" date="2017-08" db="EMBL/GenBank/DDBJ databases">
        <title>Mesorhizobium wenxinae sp. nov., a novel rhizobial species isolated from root nodules of chickpea (Cicer arietinum L.).</title>
        <authorList>
            <person name="Zhang J."/>
        </authorList>
    </citation>
    <scope>NUCLEOTIDE SEQUENCE [LARGE SCALE GENOMIC DNA]</scope>
    <source>
        <strain evidence="3">USDA 3392</strain>
    </source>
</reference>
<evidence type="ECO:0000259" key="1">
    <source>
        <dbReference type="Pfam" id="PF13577"/>
    </source>
</evidence>
<accession>A0AB36RAE4</accession>
<dbReference type="AlphaFoldDB" id="A0AB36RAE4"/>
<dbReference type="CDD" id="cd00531">
    <property type="entry name" value="NTF2_like"/>
    <property type="match status" value="1"/>
</dbReference>
<sequence>MRYQCRELRRQDMTLSLQEISDRLEIEQLLVRYCYAVDDRDWEAYRNVFTPDAVLDDTVTGGIRSGVDEHVAFMKGALSKILISQHAISTILLEVRGDEASARVHCSCPMVVDLGDGKRQVFFQGLWYRDRVVRTPEGWRISELVEEGYWTHNLPEGFTF</sequence>
<dbReference type="InterPro" id="IPR032710">
    <property type="entry name" value="NTF2-like_dom_sf"/>
</dbReference>
<dbReference type="Gene3D" id="3.10.450.50">
    <property type="match status" value="1"/>
</dbReference>
<gene>
    <name evidence="2" type="ORF">CIT25_16250</name>
</gene>
<protein>
    <recommendedName>
        <fullName evidence="1">SnoaL-like domain-containing protein</fullName>
    </recommendedName>
</protein>
<organism evidence="2 3">
    <name type="scientific">Mesorhizobium mediterraneum</name>
    <dbReference type="NCBI Taxonomy" id="43617"/>
    <lineage>
        <taxon>Bacteria</taxon>
        <taxon>Pseudomonadati</taxon>
        <taxon>Pseudomonadota</taxon>
        <taxon>Alphaproteobacteria</taxon>
        <taxon>Hyphomicrobiales</taxon>
        <taxon>Phyllobacteriaceae</taxon>
        <taxon>Mesorhizobium</taxon>
    </lineage>
</organism>
<evidence type="ECO:0000313" key="2">
    <source>
        <dbReference type="EMBL" id="PAQ01582.1"/>
    </source>
</evidence>
<feature type="domain" description="SnoaL-like" evidence="1">
    <location>
        <begin position="18"/>
        <end position="144"/>
    </location>
</feature>
<comment type="caution">
    <text evidence="2">The sequence shown here is derived from an EMBL/GenBank/DDBJ whole genome shotgun (WGS) entry which is preliminary data.</text>
</comment>
<keyword evidence="3" id="KW-1185">Reference proteome</keyword>
<dbReference type="Proteomes" id="UP000216215">
    <property type="component" value="Unassembled WGS sequence"/>
</dbReference>
<dbReference type="Pfam" id="PF13577">
    <property type="entry name" value="SnoaL_4"/>
    <property type="match status" value="1"/>
</dbReference>
<dbReference type="SUPFAM" id="SSF54427">
    <property type="entry name" value="NTF2-like"/>
    <property type="match status" value="1"/>
</dbReference>
<dbReference type="EMBL" id="NPKI01000017">
    <property type="protein sequence ID" value="PAQ01582.1"/>
    <property type="molecule type" value="Genomic_DNA"/>
</dbReference>
<dbReference type="InterPro" id="IPR037401">
    <property type="entry name" value="SnoaL-like"/>
</dbReference>
<proteinExistence type="predicted"/>
<name>A0AB36RAE4_9HYPH</name>
<evidence type="ECO:0000313" key="3">
    <source>
        <dbReference type="Proteomes" id="UP000216215"/>
    </source>
</evidence>